<dbReference type="InterPro" id="IPR036397">
    <property type="entry name" value="RNaseH_sf"/>
</dbReference>
<name>A0A4Y2AHW5_ARAVE</name>
<comment type="caution">
    <text evidence="2">The sequence shown here is derived from an EMBL/GenBank/DDBJ whole genome shotgun (WGS) entry which is preliminary data.</text>
</comment>
<accession>A0A4Y2AHW5</accession>
<evidence type="ECO:0000313" key="3">
    <source>
        <dbReference type="Proteomes" id="UP000499080"/>
    </source>
</evidence>
<organism evidence="2 3">
    <name type="scientific">Araneus ventricosus</name>
    <name type="common">Orbweaver spider</name>
    <name type="synonym">Epeira ventricosa</name>
    <dbReference type="NCBI Taxonomy" id="182803"/>
    <lineage>
        <taxon>Eukaryota</taxon>
        <taxon>Metazoa</taxon>
        <taxon>Ecdysozoa</taxon>
        <taxon>Arthropoda</taxon>
        <taxon>Chelicerata</taxon>
        <taxon>Arachnida</taxon>
        <taxon>Araneae</taxon>
        <taxon>Araneomorphae</taxon>
        <taxon>Entelegynae</taxon>
        <taxon>Araneoidea</taxon>
        <taxon>Araneidae</taxon>
        <taxon>Araneus</taxon>
    </lineage>
</organism>
<reference evidence="2 3" key="1">
    <citation type="journal article" date="2019" name="Sci. Rep.">
        <title>Orb-weaving spider Araneus ventricosus genome elucidates the spidroin gene catalogue.</title>
        <authorList>
            <person name="Kono N."/>
            <person name="Nakamura H."/>
            <person name="Ohtoshi R."/>
            <person name="Moran D.A.P."/>
            <person name="Shinohara A."/>
            <person name="Yoshida Y."/>
            <person name="Fujiwara M."/>
            <person name="Mori M."/>
            <person name="Tomita M."/>
            <person name="Arakawa K."/>
        </authorList>
    </citation>
    <scope>NUCLEOTIDE SEQUENCE [LARGE SCALE GENOMIC DNA]</scope>
</reference>
<evidence type="ECO:0000313" key="2">
    <source>
        <dbReference type="EMBL" id="GBL78836.1"/>
    </source>
</evidence>
<dbReference type="OrthoDB" id="6514649at2759"/>
<feature type="region of interest" description="Disordered" evidence="1">
    <location>
        <begin position="13"/>
        <end position="51"/>
    </location>
</feature>
<feature type="compositionally biased region" description="Polar residues" evidence="1">
    <location>
        <begin position="18"/>
        <end position="41"/>
    </location>
</feature>
<dbReference type="SUPFAM" id="SSF53098">
    <property type="entry name" value="Ribonuclease H-like"/>
    <property type="match status" value="1"/>
</dbReference>
<sequence length="158" mass="17522">MVGKTERLLYSFQGGTSGLATRNRPCNQRPSPVSHNSSGQSGKCPGGTWPRSSNTTAREIYKSLITNKHIHISWLKAHMGYDGNEEAYRLAKEAAESDSHTLSAKAPISFLKSNFKKKITEDWQSDWKDEDTGGPHLTSFQEFQLNHLLEKGSNNGNG</sequence>
<protein>
    <submittedName>
        <fullName evidence="2">Uncharacterized protein</fullName>
    </submittedName>
</protein>
<dbReference type="InterPro" id="IPR012337">
    <property type="entry name" value="RNaseH-like_sf"/>
</dbReference>
<evidence type="ECO:0000256" key="1">
    <source>
        <dbReference type="SAM" id="MobiDB-lite"/>
    </source>
</evidence>
<proteinExistence type="predicted"/>
<dbReference type="AlphaFoldDB" id="A0A4Y2AHW5"/>
<dbReference type="GO" id="GO:0003676">
    <property type="term" value="F:nucleic acid binding"/>
    <property type="evidence" value="ECO:0007669"/>
    <property type="project" value="InterPro"/>
</dbReference>
<dbReference type="Proteomes" id="UP000499080">
    <property type="component" value="Unassembled WGS sequence"/>
</dbReference>
<gene>
    <name evidence="2" type="ORF">AVEN_48830_1</name>
</gene>
<keyword evidence="3" id="KW-1185">Reference proteome</keyword>
<dbReference type="Gene3D" id="3.30.420.10">
    <property type="entry name" value="Ribonuclease H-like superfamily/Ribonuclease H"/>
    <property type="match status" value="1"/>
</dbReference>
<dbReference type="EMBL" id="BGPR01000017">
    <property type="protein sequence ID" value="GBL78836.1"/>
    <property type="molecule type" value="Genomic_DNA"/>
</dbReference>